<keyword evidence="1" id="KW-0805">Transcription regulation</keyword>
<keyword evidence="2" id="KW-0238">DNA-binding</keyword>
<dbReference type="CDD" id="cd00038">
    <property type="entry name" value="CAP_ED"/>
    <property type="match status" value="1"/>
</dbReference>
<reference evidence="7" key="1">
    <citation type="journal article" date="2019" name="Int. J. Syst. Evol. Microbiol.">
        <title>The Global Catalogue of Microorganisms (GCM) 10K type strain sequencing project: providing services to taxonomists for standard genome sequencing and annotation.</title>
        <authorList>
            <consortium name="The Broad Institute Genomics Platform"/>
            <consortium name="The Broad Institute Genome Sequencing Center for Infectious Disease"/>
            <person name="Wu L."/>
            <person name="Ma J."/>
        </authorList>
    </citation>
    <scope>NUCLEOTIDE SEQUENCE [LARGE SCALE GENOMIC DNA]</scope>
    <source>
        <strain evidence="7">KCTC 42423</strain>
    </source>
</reference>
<sequence>MEYLQEFIKYYHITEEELISELKEHAYSTILKKGEYAIKEDEYITLLKIVVKGRIRVYQQYEDKEILVYYLRAMETCILSLSACFEHCKSNVNAVAEEDTVLLNIPVRFVKEWSFNYRSWHDFTINTFRESLTIMSFNYSKLAFEPLKNRLLDYIIQESSDSTLYLSHSQLAKELGTTREVISRILKKLEQEKKLVLGQKTIKVLI</sequence>
<dbReference type="SMART" id="SM00419">
    <property type="entry name" value="HTH_CRP"/>
    <property type="match status" value="1"/>
</dbReference>
<dbReference type="Gene3D" id="1.10.10.10">
    <property type="entry name" value="Winged helix-like DNA-binding domain superfamily/Winged helix DNA-binding domain"/>
    <property type="match status" value="1"/>
</dbReference>
<dbReference type="PROSITE" id="PS51063">
    <property type="entry name" value="HTH_CRP_2"/>
    <property type="match status" value="1"/>
</dbReference>
<dbReference type="SUPFAM" id="SSF46785">
    <property type="entry name" value="Winged helix' DNA-binding domain"/>
    <property type="match status" value="1"/>
</dbReference>
<dbReference type="PRINTS" id="PR00034">
    <property type="entry name" value="HTHCRP"/>
</dbReference>
<evidence type="ECO:0000313" key="7">
    <source>
        <dbReference type="Proteomes" id="UP001597459"/>
    </source>
</evidence>
<dbReference type="RefSeq" id="WP_378256926.1">
    <property type="nucleotide sequence ID" value="NZ_JBHSJV010000001.1"/>
</dbReference>
<dbReference type="InterPro" id="IPR036388">
    <property type="entry name" value="WH-like_DNA-bd_sf"/>
</dbReference>
<dbReference type="InterPro" id="IPR000595">
    <property type="entry name" value="cNMP-bd_dom"/>
</dbReference>
<proteinExistence type="predicted"/>
<dbReference type="Pfam" id="PF00027">
    <property type="entry name" value="cNMP_binding"/>
    <property type="match status" value="1"/>
</dbReference>
<dbReference type="Pfam" id="PF13545">
    <property type="entry name" value="HTH_Crp_2"/>
    <property type="match status" value="1"/>
</dbReference>
<dbReference type="SUPFAM" id="SSF51206">
    <property type="entry name" value="cAMP-binding domain-like"/>
    <property type="match status" value="1"/>
</dbReference>
<feature type="domain" description="Cyclic nucleotide-binding" evidence="4">
    <location>
        <begin position="17"/>
        <end position="71"/>
    </location>
</feature>
<dbReference type="InterPro" id="IPR014710">
    <property type="entry name" value="RmlC-like_jellyroll"/>
</dbReference>
<evidence type="ECO:0000256" key="3">
    <source>
        <dbReference type="ARBA" id="ARBA00023163"/>
    </source>
</evidence>
<evidence type="ECO:0000313" key="6">
    <source>
        <dbReference type="EMBL" id="MFD2591423.1"/>
    </source>
</evidence>
<evidence type="ECO:0000256" key="1">
    <source>
        <dbReference type="ARBA" id="ARBA00023015"/>
    </source>
</evidence>
<gene>
    <name evidence="6" type="ORF">ACFSTE_11355</name>
</gene>
<dbReference type="Proteomes" id="UP001597459">
    <property type="component" value="Unassembled WGS sequence"/>
</dbReference>
<accession>A0ABW5NA52</accession>
<feature type="domain" description="HTH crp-type" evidence="5">
    <location>
        <begin position="145"/>
        <end position="206"/>
    </location>
</feature>
<comment type="caution">
    <text evidence="6">The sequence shown here is derived from an EMBL/GenBank/DDBJ whole genome shotgun (WGS) entry which is preliminary data.</text>
</comment>
<dbReference type="EMBL" id="JBHULX010000021">
    <property type="protein sequence ID" value="MFD2591423.1"/>
    <property type="molecule type" value="Genomic_DNA"/>
</dbReference>
<keyword evidence="7" id="KW-1185">Reference proteome</keyword>
<evidence type="ECO:0000256" key="2">
    <source>
        <dbReference type="ARBA" id="ARBA00023125"/>
    </source>
</evidence>
<keyword evidence="3" id="KW-0804">Transcription</keyword>
<dbReference type="InterPro" id="IPR036390">
    <property type="entry name" value="WH_DNA-bd_sf"/>
</dbReference>
<evidence type="ECO:0000259" key="4">
    <source>
        <dbReference type="PROSITE" id="PS50042"/>
    </source>
</evidence>
<protein>
    <submittedName>
        <fullName evidence="6">Crp/Fnr family transcriptional regulator</fullName>
    </submittedName>
</protein>
<evidence type="ECO:0000259" key="5">
    <source>
        <dbReference type="PROSITE" id="PS51063"/>
    </source>
</evidence>
<dbReference type="PROSITE" id="PS50042">
    <property type="entry name" value="CNMP_BINDING_3"/>
    <property type="match status" value="1"/>
</dbReference>
<dbReference type="InterPro" id="IPR012318">
    <property type="entry name" value="HTH_CRP"/>
</dbReference>
<organism evidence="6 7">
    <name type="scientific">Aquimarina hainanensis</name>
    <dbReference type="NCBI Taxonomy" id="1578017"/>
    <lineage>
        <taxon>Bacteria</taxon>
        <taxon>Pseudomonadati</taxon>
        <taxon>Bacteroidota</taxon>
        <taxon>Flavobacteriia</taxon>
        <taxon>Flavobacteriales</taxon>
        <taxon>Flavobacteriaceae</taxon>
        <taxon>Aquimarina</taxon>
    </lineage>
</organism>
<dbReference type="InterPro" id="IPR018490">
    <property type="entry name" value="cNMP-bd_dom_sf"/>
</dbReference>
<dbReference type="Gene3D" id="2.60.120.10">
    <property type="entry name" value="Jelly Rolls"/>
    <property type="match status" value="1"/>
</dbReference>
<name>A0ABW5NA52_9FLAO</name>